<dbReference type="RefSeq" id="WP_125322404.1">
    <property type="nucleotide sequence ID" value="NZ_AP024889.1"/>
</dbReference>
<dbReference type="EMBL" id="RSFA01000070">
    <property type="protein sequence ID" value="RSD30369.1"/>
    <property type="molecule type" value="Genomic_DNA"/>
</dbReference>
<reference evidence="2 3" key="1">
    <citation type="submission" date="2018-12" db="EMBL/GenBank/DDBJ databases">
        <title>Genomic taxonomy of the Vibrionaceae family.</title>
        <authorList>
            <person name="Gomez-Gil B."/>
            <person name="Enciso-Ibarra K."/>
        </authorList>
    </citation>
    <scope>NUCLEOTIDE SEQUENCE [LARGE SCALE GENOMIC DNA]</scope>
    <source>
        <strain evidence="2 3">CAIM 594</strain>
    </source>
</reference>
<accession>A0A3R9EFA6</accession>
<name>A0A3R9EFA6_9VIBR</name>
<dbReference type="InterPro" id="IPR051044">
    <property type="entry name" value="MAG_DAG_Lipase"/>
</dbReference>
<protein>
    <submittedName>
        <fullName evidence="2">Alpha/beta fold hydrolase</fullName>
    </submittedName>
</protein>
<feature type="domain" description="Serine aminopeptidase S33" evidence="1">
    <location>
        <begin position="55"/>
        <end position="312"/>
    </location>
</feature>
<dbReference type="SUPFAM" id="SSF53474">
    <property type="entry name" value="alpha/beta-Hydrolases"/>
    <property type="match status" value="1"/>
</dbReference>
<dbReference type="AlphaFoldDB" id="A0A3R9EFA6"/>
<sequence>MNKSVLNIQSSYTQELNFEQAINSHIAQFWSRREEGFVQSFDKTQLFWIKLTSAKHHKAIVLVNGRIECTWKYQELFYDLFQQGYNIYSFDHRGQGLSDRLIDDIQMGYVEEFDDYVHDLHHLMQHFNLEPYERCYLMGHSMGGNIATRYLQTYPNHPFSAVALSAPMFGINLPWHLKLIAIPFAQIMTALSTQPSFAPGQQDYYPKPFENNFLTQSYTRYQWFRNLYEQKPELKIGGASNRWVWQGLMAAKKCHLMARHIKIPLLLLQAGNDKIVSNHDQSTFFKKLAKNNFNCVLKHINHSRHEILFEKDEYRNQALDTMLTFFDLY</sequence>
<dbReference type="Gene3D" id="3.40.50.1820">
    <property type="entry name" value="alpha/beta hydrolase"/>
    <property type="match status" value="1"/>
</dbReference>
<comment type="caution">
    <text evidence="2">The sequence shown here is derived from an EMBL/GenBank/DDBJ whole genome shotgun (WGS) entry which is preliminary data.</text>
</comment>
<dbReference type="InterPro" id="IPR022742">
    <property type="entry name" value="Hydrolase_4"/>
</dbReference>
<dbReference type="Pfam" id="PF12146">
    <property type="entry name" value="Hydrolase_4"/>
    <property type="match status" value="1"/>
</dbReference>
<gene>
    <name evidence="2" type="ORF">EJA03_14245</name>
</gene>
<dbReference type="PANTHER" id="PTHR11614">
    <property type="entry name" value="PHOSPHOLIPASE-RELATED"/>
    <property type="match status" value="1"/>
</dbReference>
<evidence type="ECO:0000313" key="3">
    <source>
        <dbReference type="Proteomes" id="UP000269041"/>
    </source>
</evidence>
<dbReference type="GO" id="GO:0016787">
    <property type="term" value="F:hydrolase activity"/>
    <property type="evidence" value="ECO:0007669"/>
    <property type="project" value="UniProtKB-KW"/>
</dbReference>
<dbReference type="InterPro" id="IPR029058">
    <property type="entry name" value="AB_hydrolase_fold"/>
</dbReference>
<dbReference type="OrthoDB" id="9788260at2"/>
<proteinExistence type="predicted"/>
<dbReference type="Proteomes" id="UP000269041">
    <property type="component" value="Unassembled WGS sequence"/>
</dbReference>
<keyword evidence="2" id="KW-0378">Hydrolase</keyword>
<keyword evidence="3" id="KW-1185">Reference proteome</keyword>
<organism evidence="2 3">
    <name type="scientific">Vibrio pectenicida</name>
    <dbReference type="NCBI Taxonomy" id="62763"/>
    <lineage>
        <taxon>Bacteria</taxon>
        <taxon>Pseudomonadati</taxon>
        <taxon>Pseudomonadota</taxon>
        <taxon>Gammaproteobacteria</taxon>
        <taxon>Vibrionales</taxon>
        <taxon>Vibrionaceae</taxon>
        <taxon>Vibrio</taxon>
    </lineage>
</organism>
<evidence type="ECO:0000313" key="2">
    <source>
        <dbReference type="EMBL" id="RSD30369.1"/>
    </source>
</evidence>
<evidence type="ECO:0000259" key="1">
    <source>
        <dbReference type="Pfam" id="PF12146"/>
    </source>
</evidence>